<keyword evidence="7 10" id="KW-0472">Membrane</keyword>
<feature type="transmembrane region" description="Helical" evidence="10">
    <location>
        <begin position="106"/>
        <end position="126"/>
    </location>
</feature>
<dbReference type="InterPro" id="IPR001499">
    <property type="entry name" value="GPCR_STE3"/>
</dbReference>
<evidence type="ECO:0000256" key="5">
    <source>
        <dbReference type="ARBA" id="ARBA00022989"/>
    </source>
</evidence>
<dbReference type="PANTHER" id="PTHR28097:SF1">
    <property type="entry name" value="PHEROMONE A FACTOR RECEPTOR"/>
    <property type="match status" value="1"/>
</dbReference>
<name>A0A067T4J1_GALM3</name>
<feature type="transmembrane region" description="Helical" evidence="10">
    <location>
        <begin position="146"/>
        <end position="176"/>
    </location>
</feature>
<dbReference type="GO" id="GO:0005886">
    <property type="term" value="C:plasma membrane"/>
    <property type="evidence" value="ECO:0007669"/>
    <property type="project" value="TreeGrafter"/>
</dbReference>
<gene>
    <name evidence="11" type="ORF">GALMADRAFT_32651</name>
</gene>
<feature type="transmembrane region" description="Helical" evidence="10">
    <location>
        <begin position="257"/>
        <end position="279"/>
    </location>
</feature>
<evidence type="ECO:0000256" key="1">
    <source>
        <dbReference type="ARBA" id="ARBA00004141"/>
    </source>
</evidence>
<evidence type="ECO:0000256" key="9">
    <source>
        <dbReference type="ARBA" id="ARBA00023224"/>
    </source>
</evidence>
<dbReference type="HOGENOM" id="CLU_027592_0_0_1"/>
<dbReference type="AlphaFoldDB" id="A0A067T4J1"/>
<accession>A0A067T4J1</accession>
<keyword evidence="8" id="KW-0675">Receptor</keyword>
<dbReference type="EMBL" id="KL142375">
    <property type="protein sequence ID" value="KDR78095.1"/>
    <property type="molecule type" value="Genomic_DNA"/>
</dbReference>
<dbReference type="Proteomes" id="UP000027222">
    <property type="component" value="Unassembled WGS sequence"/>
</dbReference>
<evidence type="ECO:0000256" key="7">
    <source>
        <dbReference type="ARBA" id="ARBA00023136"/>
    </source>
</evidence>
<keyword evidence="6" id="KW-0297">G-protein coupled receptor</keyword>
<dbReference type="PRINTS" id="PR00899">
    <property type="entry name" value="GPCRSTE3"/>
</dbReference>
<feature type="non-terminal residue" evidence="11">
    <location>
        <position position="300"/>
    </location>
</feature>
<feature type="transmembrane region" description="Helical" evidence="10">
    <location>
        <begin position="62"/>
        <end position="85"/>
    </location>
</feature>
<sequence>LPIVSFISAALTLAPLPWHWRAGTVPTISIALWLCISNIINGVNSIIWAGNVRIIASVWCDIATKVIMGANVALATSIFCLCIHLERVSSVRQASTDHIQKRRRQYFDLLLCFGVPVIYMALHYVVQGHRFDIVEDFGCRATTYVSVASVFLIWVPPLFFSLGACILSGLAFRNFWQRRITFARHLQGNSALTPSRYFRLMAMSLVQMFWGLAVIAFNMWFTMRGGLRPWISWEDVHSNFSRIGVFPTLFIPPQALLFTYMLWWTLPISSFLFFAFFSFGQDAMKEYRACYIWIRRNVFR</sequence>
<feature type="transmembrane region" description="Helical" evidence="10">
    <location>
        <begin position="30"/>
        <end position="50"/>
    </location>
</feature>
<dbReference type="PRINTS" id="PR00900">
    <property type="entry name" value="PHEROMONEAR"/>
</dbReference>
<evidence type="ECO:0000313" key="11">
    <source>
        <dbReference type="EMBL" id="KDR78095.1"/>
    </source>
</evidence>
<organism evidence="11 12">
    <name type="scientific">Galerina marginata (strain CBS 339.88)</name>
    <dbReference type="NCBI Taxonomy" id="685588"/>
    <lineage>
        <taxon>Eukaryota</taxon>
        <taxon>Fungi</taxon>
        <taxon>Dikarya</taxon>
        <taxon>Basidiomycota</taxon>
        <taxon>Agaricomycotina</taxon>
        <taxon>Agaricomycetes</taxon>
        <taxon>Agaricomycetidae</taxon>
        <taxon>Agaricales</taxon>
        <taxon>Agaricineae</taxon>
        <taxon>Strophariaceae</taxon>
        <taxon>Galerina</taxon>
    </lineage>
</organism>
<keyword evidence="4 10" id="KW-0812">Transmembrane</keyword>
<protein>
    <submittedName>
        <fullName evidence="11">Uncharacterized protein</fullName>
    </submittedName>
</protein>
<dbReference type="InterPro" id="IPR001546">
    <property type="entry name" value="GPCR_Pheromne_A_rcpt"/>
</dbReference>
<evidence type="ECO:0000313" key="12">
    <source>
        <dbReference type="Proteomes" id="UP000027222"/>
    </source>
</evidence>
<keyword evidence="3" id="KW-0589">Pheromone response</keyword>
<keyword evidence="9" id="KW-0807">Transducer</keyword>
<comment type="similarity">
    <text evidence="2">Belongs to the G-protein coupled receptor 4 family.</text>
</comment>
<reference evidence="12" key="1">
    <citation type="journal article" date="2014" name="Proc. Natl. Acad. Sci. U.S.A.">
        <title>Extensive sampling of basidiomycete genomes demonstrates inadequacy of the white-rot/brown-rot paradigm for wood decay fungi.</title>
        <authorList>
            <person name="Riley R."/>
            <person name="Salamov A.A."/>
            <person name="Brown D.W."/>
            <person name="Nagy L.G."/>
            <person name="Floudas D."/>
            <person name="Held B.W."/>
            <person name="Levasseur A."/>
            <person name="Lombard V."/>
            <person name="Morin E."/>
            <person name="Otillar R."/>
            <person name="Lindquist E.A."/>
            <person name="Sun H."/>
            <person name="LaButti K.M."/>
            <person name="Schmutz J."/>
            <person name="Jabbour D."/>
            <person name="Luo H."/>
            <person name="Baker S.E."/>
            <person name="Pisabarro A.G."/>
            <person name="Walton J.D."/>
            <person name="Blanchette R.A."/>
            <person name="Henrissat B."/>
            <person name="Martin F."/>
            <person name="Cullen D."/>
            <person name="Hibbett D.S."/>
            <person name="Grigoriev I.V."/>
        </authorList>
    </citation>
    <scope>NUCLEOTIDE SEQUENCE [LARGE SCALE GENOMIC DNA]</scope>
    <source>
        <strain evidence="12">CBS 339.88</strain>
    </source>
</reference>
<feature type="non-terminal residue" evidence="11">
    <location>
        <position position="1"/>
    </location>
</feature>
<dbReference type="PANTHER" id="PTHR28097">
    <property type="entry name" value="PHEROMONE A FACTOR RECEPTOR"/>
    <property type="match status" value="1"/>
</dbReference>
<dbReference type="CDD" id="cd14966">
    <property type="entry name" value="7tmD_STE3"/>
    <property type="match status" value="1"/>
</dbReference>
<proteinExistence type="inferred from homology"/>
<dbReference type="Pfam" id="PF02076">
    <property type="entry name" value="STE3"/>
    <property type="match status" value="1"/>
</dbReference>
<evidence type="ECO:0000256" key="2">
    <source>
        <dbReference type="ARBA" id="ARBA00011085"/>
    </source>
</evidence>
<evidence type="ECO:0000256" key="3">
    <source>
        <dbReference type="ARBA" id="ARBA00022507"/>
    </source>
</evidence>
<dbReference type="OrthoDB" id="2874149at2759"/>
<comment type="subcellular location">
    <subcellularLocation>
        <location evidence="1">Membrane</location>
        <topology evidence="1">Multi-pass membrane protein</topology>
    </subcellularLocation>
</comment>
<evidence type="ECO:0000256" key="6">
    <source>
        <dbReference type="ARBA" id="ARBA00023040"/>
    </source>
</evidence>
<feature type="transmembrane region" description="Helical" evidence="10">
    <location>
        <begin position="197"/>
        <end position="221"/>
    </location>
</feature>
<evidence type="ECO:0000256" key="10">
    <source>
        <dbReference type="SAM" id="Phobius"/>
    </source>
</evidence>
<dbReference type="GO" id="GO:0004933">
    <property type="term" value="F:mating-type a-factor pheromone receptor activity"/>
    <property type="evidence" value="ECO:0007669"/>
    <property type="project" value="InterPro"/>
</dbReference>
<evidence type="ECO:0000256" key="8">
    <source>
        <dbReference type="ARBA" id="ARBA00023170"/>
    </source>
</evidence>
<dbReference type="GO" id="GO:0000750">
    <property type="term" value="P:pheromone-dependent signal transduction involved in conjugation with cellular fusion"/>
    <property type="evidence" value="ECO:0007669"/>
    <property type="project" value="TreeGrafter"/>
</dbReference>
<keyword evidence="12" id="KW-1185">Reference proteome</keyword>
<evidence type="ECO:0000256" key="4">
    <source>
        <dbReference type="ARBA" id="ARBA00022692"/>
    </source>
</evidence>
<keyword evidence="5 10" id="KW-1133">Transmembrane helix</keyword>